<dbReference type="GO" id="GO:0009253">
    <property type="term" value="P:peptidoglycan catabolic process"/>
    <property type="evidence" value="ECO:0007669"/>
    <property type="project" value="TreeGrafter"/>
</dbReference>
<protein>
    <submittedName>
        <fullName evidence="4">Lytic murein transglycosylase</fullName>
    </submittedName>
</protein>
<evidence type="ECO:0000259" key="2">
    <source>
        <dbReference type="Pfam" id="PF01471"/>
    </source>
</evidence>
<dbReference type="EMBL" id="JABBNT010000005">
    <property type="protein sequence ID" value="NMM45960.1"/>
    <property type="molecule type" value="Genomic_DNA"/>
</dbReference>
<evidence type="ECO:0000313" key="5">
    <source>
        <dbReference type="Proteomes" id="UP000539372"/>
    </source>
</evidence>
<sequence>MPRLSFAFAACVAFSLATGASAAFAQTTDSQTSDAGFQDWLAGVRQEALSRGIGASTLDAAFKNTKPVPRVLELDKRQPEFTRSIWGYLDSFVTQDRIDRGRQLLVKHKALLDKVHAKYGVQPRFLVAFWGMETNFGDYTGGFSVIDAIATLAYDPRRSDFFRNELFQALTILDEGHITPDAMVGSWAGAMGQPQFMPSTFTAYAADGDGDGHKDIWNNLPDVFASAAHYLSSIGWDDTETWGREVKLPSGFDVEQADLKIRKDISEWQALGVRRADGRDLPAVAIDGSIVLPSGVSGPAFLVYGNFRAIMTWNRALNYALAVGILSDRLEGKGGLLTKRPVDDKPLHRDEILELQRRLTDAGFDTGKPDGMVGPMTRAAVKGYQKSVGLPPDGYPTPALLSKLRGG</sequence>
<evidence type="ECO:0000259" key="3">
    <source>
        <dbReference type="Pfam" id="PF13406"/>
    </source>
</evidence>
<proteinExistence type="predicted"/>
<comment type="caution">
    <text evidence="4">The sequence shown here is derived from an EMBL/GenBank/DDBJ whole genome shotgun (WGS) entry which is preliminary data.</text>
</comment>
<dbReference type="FunFam" id="1.10.8.350:FF:000001">
    <property type="entry name" value="Lytic murein transglycosylase B"/>
    <property type="match status" value="1"/>
</dbReference>
<dbReference type="GO" id="GO:0008933">
    <property type="term" value="F:peptidoglycan lytic transglycosylase activity"/>
    <property type="evidence" value="ECO:0007669"/>
    <property type="project" value="TreeGrafter"/>
</dbReference>
<reference evidence="4 5" key="1">
    <citation type="submission" date="2020-04" db="EMBL/GenBank/DDBJ databases">
        <title>Rhodospirillaceae bacterium KN72 isolated from deep sea.</title>
        <authorList>
            <person name="Zhang D.-C."/>
        </authorList>
    </citation>
    <scope>NUCLEOTIDE SEQUENCE [LARGE SCALE GENOMIC DNA]</scope>
    <source>
        <strain evidence="4 5">KN72</strain>
    </source>
</reference>
<organism evidence="4 5">
    <name type="scientific">Pacificispira spongiicola</name>
    <dbReference type="NCBI Taxonomy" id="2729598"/>
    <lineage>
        <taxon>Bacteria</taxon>
        <taxon>Pseudomonadati</taxon>
        <taxon>Pseudomonadota</taxon>
        <taxon>Alphaproteobacteria</taxon>
        <taxon>Rhodospirillales</taxon>
        <taxon>Rhodospirillaceae</taxon>
        <taxon>Pacificispira</taxon>
    </lineage>
</organism>
<feature type="signal peptide" evidence="1">
    <location>
        <begin position="1"/>
        <end position="25"/>
    </location>
</feature>
<dbReference type="CDD" id="cd13399">
    <property type="entry name" value="Slt35-like"/>
    <property type="match status" value="1"/>
</dbReference>
<dbReference type="PANTHER" id="PTHR30163:SF8">
    <property type="entry name" value="LYTIC MUREIN TRANSGLYCOSYLASE"/>
    <property type="match status" value="1"/>
</dbReference>
<dbReference type="Gene3D" id="1.10.530.10">
    <property type="match status" value="1"/>
</dbReference>
<dbReference type="PANTHER" id="PTHR30163">
    <property type="entry name" value="MEMBRANE-BOUND LYTIC MUREIN TRANSGLYCOSYLASE B"/>
    <property type="match status" value="1"/>
</dbReference>
<dbReference type="Gene3D" id="1.10.8.350">
    <property type="entry name" value="Bacterial muramidase"/>
    <property type="match status" value="1"/>
</dbReference>
<dbReference type="InterPro" id="IPR031304">
    <property type="entry name" value="SLT_2"/>
</dbReference>
<dbReference type="RefSeq" id="WP_169626360.1">
    <property type="nucleotide sequence ID" value="NZ_JABBNT010000005.1"/>
</dbReference>
<dbReference type="Proteomes" id="UP000539372">
    <property type="component" value="Unassembled WGS sequence"/>
</dbReference>
<gene>
    <name evidence="4" type="ORF">HH303_15795</name>
</gene>
<evidence type="ECO:0000313" key="4">
    <source>
        <dbReference type="EMBL" id="NMM45960.1"/>
    </source>
</evidence>
<dbReference type="AlphaFoldDB" id="A0A7Y0E2E0"/>
<dbReference type="InterPro" id="IPR036365">
    <property type="entry name" value="PGBD-like_sf"/>
</dbReference>
<dbReference type="SUPFAM" id="SSF53955">
    <property type="entry name" value="Lysozyme-like"/>
    <property type="match status" value="1"/>
</dbReference>
<dbReference type="Gene3D" id="1.10.101.10">
    <property type="entry name" value="PGBD-like superfamily/PGBD"/>
    <property type="match status" value="1"/>
</dbReference>
<accession>A0A7Y0E2E0</accession>
<feature type="domain" description="Peptidoglycan binding-like" evidence="2">
    <location>
        <begin position="349"/>
        <end position="404"/>
    </location>
</feature>
<keyword evidence="5" id="KW-1185">Reference proteome</keyword>
<feature type="chain" id="PRO_5030999321" evidence="1">
    <location>
        <begin position="26"/>
        <end position="407"/>
    </location>
</feature>
<dbReference type="InterPro" id="IPR023346">
    <property type="entry name" value="Lysozyme-like_dom_sf"/>
</dbReference>
<dbReference type="InterPro" id="IPR002477">
    <property type="entry name" value="Peptidoglycan-bd-like"/>
</dbReference>
<dbReference type="NCBIfam" id="TIGR02283">
    <property type="entry name" value="MltB_2"/>
    <property type="match status" value="1"/>
</dbReference>
<keyword evidence="1" id="KW-0732">Signal</keyword>
<name>A0A7Y0E2E0_9PROT</name>
<dbReference type="Pfam" id="PF13406">
    <property type="entry name" value="SLT_2"/>
    <property type="match status" value="1"/>
</dbReference>
<dbReference type="InterPro" id="IPR036366">
    <property type="entry name" value="PGBDSf"/>
</dbReference>
<evidence type="ECO:0000256" key="1">
    <source>
        <dbReference type="SAM" id="SignalP"/>
    </source>
</evidence>
<dbReference type="InterPro" id="IPR043426">
    <property type="entry name" value="MltB-like"/>
</dbReference>
<dbReference type="InterPro" id="IPR011970">
    <property type="entry name" value="MltB_2"/>
</dbReference>
<dbReference type="Pfam" id="PF01471">
    <property type="entry name" value="PG_binding_1"/>
    <property type="match status" value="1"/>
</dbReference>
<feature type="domain" description="Transglycosylase SLT" evidence="3">
    <location>
        <begin position="37"/>
        <end position="328"/>
    </location>
</feature>
<dbReference type="SUPFAM" id="SSF47090">
    <property type="entry name" value="PGBD-like"/>
    <property type="match status" value="1"/>
</dbReference>